<name>A0A645E7X5_9ZZZZ</name>
<evidence type="ECO:0000313" key="1">
    <source>
        <dbReference type="EMBL" id="MPM97870.1"/>
    </source>
</evidence>
<sequence length="116" mass="13532">MFPQTSTVIFKRELYDKNGGFDETMTHAEDGDLWIRFCNSSNFYFLPQSLVVTGGGKPSYGHSGLSANLSSMYRGNLKILKKSLENKIISRLEYNLLFFFYVLKYYRRIVITKLKY</sequence>
<organism evidence="1">
    <name type="scientific">bioreactor metagenome</name>
    <dbReference type="NCBI Taxonomy" id="1076179"/>
    <lineage>
        <taxon>unclassified sequences</taxon>
        <taxon>metagenomes</taxon>
        <taxon>ecological metagenomes</taxon>
    </lineage>
</organism>
<reference evidence="1" key="1">
    <citation type="submission" date="2019-08" db="EMBL/GenBank/DDBJ databases">
        <authorList>
            <person name="Kucharzyk K."/>
            <person name="Murdoch R.W."/>
            <person name="Higgins S."/>
            <person name="Loffler F."/>
        </authorList>
    </citation>
    <scope>NUCLEOTIDE SEQUENCE</scope>
</reference>
<proteinExistence type="predicted"/>
<dbReference type="InterPro" id="IPR029044">
    <property type="entry name" value="Nucleotide-diphossugar_trans"/>
</dbReference>
<gene>
    <name evidence="1" type="ORF">SDC9_145050</name>
</gene>
<dbReference type="Gene3D" id="3.90.550.10">
    <property type="entry name" value="Spore Coat Polysaccharide Biosynthesis Protein SpsA, Chain A"/>
    <property type="match status" value="1"/>
</dbReference>
<protein>
    <submittedName>
        <fullName evidence="1">Uncharacterized protein</fullName>
    </submittedName>
</protein>
<accession>A0A645E7X5</accession>
<comment type="caution">
    <text evidence="1">The sequence shown here is derived from an EMBL/GenBank/DDBJ whole genome shotgun (WGS) entry which is preliminary data.</text>
</comment>
<dbReference type="SUPFAM" id="SSF53448">
    <property type="entry name" value="Nucleotide-diphospho-sugar transferases"/>
    <property type="match status" value="1"/>
</dbReference>
<dbReference type="EMBL" id="VSSQ01044080">
    <property type="protein sequence ID" value="MPM97870.1"/>
    <property type="molecule type" value="Genomic_DNA"/>
</dbReference>
<dbReference type="AlphaFoldDB" id="A0A645E7X5"/>